<dbReference type="GO" id="GO:0043565">
    <property type="term" value="F:sequence-specific DNA binding"/>
    <property type="evidence" value="ECO:0007669"/>
    <property type="project" value="TreeGrafter"/>
</dbReference>
<sequence length="140" mass="15500">MPVAPNDPRIPKCGFAKLQGEGVEFYFQKYEAWIGRRSKSTALDVVLGDNMNISRKHAGIVYNFEKGVFELVVLGKNGVTVSGTLYTPSSPPLALRTRDLIQMGDRSFHFLLPRGSSHVPYDAYRCVASFDLQTLTSISA</sequence>
<dbReference type="InterPro" id="IPR000253">
    <property type="entry name" value="FHA_dom"/>
</dbReference>
<evidence type="ECO:0000259" key="2">
    <source>
        <dbReference type="PROSITE" id="PS50006"/>
    </source>
</evidence>
<dbReference type="Gene3D" id="2.60.200.20">
    <property type="match status" value="1"/>
</dbReference>
<gene>
    <name evidence="3" type="ORF">WJX72_000415</name>
</gene>
<dbReference type="InterPro" id="IPR008984">
    <property type="entry name" value="SMAD_FHA_dom_sf"/>
</dbReference>
<feature type="domain" description="FHA" evidence="2">
    <location>
        <begin position="32"/>
        <end position="86"/>
    </location>
</feature>
<dbReference type="Proteomes" id="UP001489004">
    <property type="component" value="Unassembled WGS sequence"/>
</dbReference>
<dbReference type="PROSITE" id="PS50006">
    <property type="entry name" value="FHA_DOMAIN"/>
    <property type="match status" value="1"/>
</dbReference>
<dbReference type="GO" id="GO:0005634">
    <property type="term" value="C:nucleus"/>
    <property type="evidence" value="ECO:0007669"/>
    <property type="project" value="TreeGrafter"/>
</dbReference>
<name>A0AAW1P5I8_9CHLO</name>
<accession>A0AAW1P5I8</accession>
<dbReference type="Pfam" id="PF00498">
    <property type="entry name" value="FHA"/>
    <property type="match status" value="1"/>
</dbReference>
<organism evidence="3 4">
    <name type="scientific">[Myrmecia] bisecta</name>
    <dbReference type="NCBI Taxonomy" id="41462"/>
    <lineage>
        <taxon>Eukaryota</taxon>
        <taxon>Viridiplantae</taxon>
        <taxon>Chlorophyta</taxon>
        <taxon>core chlorophytes</taxon>
        <taxon>Trebouxiophyceae</taxon>
        <taxon>Trebouxiales</taxon>
        <taxon>Trebouxiaceae</taxon>
        <taxon>Myrmecia</taxon>
    </lineage>
</organism>
<dbReference type="EMBL" id="JALJOR010000016">
    <property type="protein sequence ID" value="KAK9805125.1"/>
    <property type="molecule type" value="Genomic_DNA"/>
</dbReference>
<protein>
    <recommendedName>
        <fullName evidence="2">FHA domain-containing protein</fullName>
    </recommendedName>
</protein>
<dbReference type="CDD" id="cd22701">
    <property type="entry name" value="FHA_FKH1-like"/>
    <property type="match status" value="1"/>
</dbReference>
<dbReference type="InterPro" id="IPR045178">
    <property type="entry name" value="Fhl1/FHA1"/>
</dbReference>
<evidence type="ECO:0000313" key="3">
    <source>
        <dbReference type="EMBL" id="KAK9805125.1"/>
    </source>
</evidence>
<dbReference type="PANTHER" id="PTHR21712:SF29">
    <property type="entry name" value="PRE-RRNA-PROCESSING PROTEIN FHL1"/>
    <property type="match status" value="1"/>
</dbReference>
<evidence type="ECO:0000256" key="1">
    <source>
        <dbReference type="ARBA" id="ARBA00023242"/>
    </source>
</evidence>
<keyword evidence="1" id="KW-0539">Nucleus</keyword>
<evidence type="ECO:0000313" key="4">
    <source>
        <dbReference type="Proteomes" id="UP001489004"/>
    </source>
</evidence>
<reference evidence="3 4" key="1">
    <citation type="journal article" date="2024" name="Nat. Commun.">
        <title>Phylogenomics reveals the evolutionary origins of lichenization in chlorophyte algae.</title>
        <authorList>
            <person name="Puginier C."/>
            <person name="Libourel C."/>
            <person name="Otte J."/>
            <person name="Skaloud P."/>
            <person name="Haon M."/>
            <person name="Grisel S."/>
            <person name="Petersen M."/>
            <person name="Berrin J.G."/>
            <person name="Delaux P.M."/>
            <person name="Dal Grande F."/>
            <person name="Keller J."/>
        </authorList>
    </citation>
    <scope>NUCLEOTIDE SEQUENCE [LARGE SCALE GENOMIC DNA]</scope>
    <source>
        <strain evidence="3 4">SAG 2043</strain>
    </source>
</reference>
<keyword evidence="4" id="KW-1185">Reference proteome</keyword>
<dbReference type="PANTHER" id="PTHR21712">
    <property type="entry name" value="PRE-RRNA-PROCESSING PROTEIN FHL1"/>
    <property type="match status" value="1"/>
</dbReference>
<dbReference type="SUPFAM" id="SSF49879">
    <property type="entry name" value="SMAD/FHA domain"/>
    <property type="match status" value="1"/>
</dbReference>
<dbReference type="GO" id="GO:0060962">
    <property type="term" value="P:regulation of ribosomal protein gene transcription by RNA polymerase II"/>
    <property type="evidence" value="ECO:0007669"/>
    <property type="project" value="InterPro"/>
</dbReference>
<comment type="caution">
    <text evidence="3">The sequence shown here is derived from an EMBL/GenBank/DDBJ whole genome shotgun (WGS) entry which is preliminary data.</text>
</comment>
<proteinExistence type="predicted"/>
<dbReference type="AlphaFoldDB" id="A0AAW1P5I8"/>